<comment type="catalytic activity">
    <reaction evidence="8">
        <text>L-seryl-[protein] + ATP = O-phospho-L-seryl-[protein] + ADP + H(+)</text>
        <dbReference type="Rhea" id="RHEA:17989"/>
        <dbReference type="Rhea" id="RHEA-COMP:9863"/>
        <dbReference type="Rhea" id="RHEA-COMP:11604"/>
        <dbReference type="ChEBI" id="CHEBI:15378"/>
        <dbReference type="ChEBI" id="CHEBI:29999"/>
        <dbReference type="ChEBI" id="CHEBI:30616"/>
        <dbReference type="ChEBI" id="CHEBI:83421"/>
        <dbReference type="ChEBI" id="CHEBI:456216"/>
        <dbReference type="EC" id="2.7.11.1"/>
    </reaction>
</comment>
<dbReference type="EMBL" id="DVFT01000197">
    <property type="protein sequence ID" value="HIQ97523.1"/>
    <property type="molecule type" value="Genomic_DNA"/>
</dbReference>
<dbReference type="SUPFAM" id="SSF56112">
    <property type="entry name" value="Protein kinase-like (PK-like)"/>
    <property type="match status" value="1"/>
</dbReference>
<comment type="caution">
    <text evidence="11">The sequence shown here is derived from an EMBL/GenBank/DDBJ whole genome shotgun (WGS) entry which is preliminary data.</text>
</comment>
<organism evidence="11 12">
    <name type="scientific">Candidatus Limivivens merdigallinarum</name>
    <dbReference type="NCBI Taxonomy" id="2840859"/>
    <lineage>
        <taxon>Bacteria</taxon>
        <taxon>Bacillati</taxon>
        <taxon>Bacillota</taxon>
        <taxon>Clostridia</taxon>
        <taxon>Lachnospirales</taxon>
        <taxon>Lachnospiraceae</taxon>
        <taxon>Lachnospiraceae incertae sedis</taxon>
        <taxon>Candidatus Limivivens</taxon>
    </lineage>
</organism>
<dbReference type="Gene3D" id="1.10.510.10">
    <property type="entry name" value="Transferase(Phosphotransferase) domain 1"/>
    <property type="match status" value="1"/>
</dbReference>
<evidence type="ECO:0000256" key="2">
    <source>
        <dbReference type="ARBA" id="ARBA00022527"/>
    </source>
</evidence>
<dbReference type="GO" id="GO:0004674">
    <property type="term" value="F:protein serine/threonine kinase activity"/>
    <property type="evidence" value="ECO:0007669"/>
    <property type="project" value="UniProtKB-KW"/>
</dbReference>
<reference evidence="11" key="2">
    <citation type="journal article" date="2021" name="PeerJ">
        <title>Extensive microbial diversity within the chicken gut microbiome revealed by metagenomics and culture.</title>
        <authorList>
            <person name="Gilroy R."/>
            <person name="Ravi A."/>
            <person name="Getino M."/>
            <person name="Pursley I."/>
            <person name="Horton D.L."/>
            <person name="Alikhan N.F."/>
            <person name="Baker D."/>
            <person name="Gharbi K."/>
            <person name="Hall N."/>
            <person name="Watson M."/>
            <person name="Adriaenssens E.M."/>
            <person name="Foster-Nyarko E."/>
            <person name="Jarju S."/>
            <person name="Secka A."/>
            <person name="Antonio M."/>
            <person name="Oren A."/>
            <person name="Chaudhuri R.R."/>
            <person name="La Ragione R."/>
            <person name="Hildebrand F."/>
            <person name="Pallen M.J."/>
        </authorList>
    </citation>
    <scope>NUCLEOTIDE SEQUENCE</scope>
    <source>
        <strain evidence="11">ChiSjej3B21-11622</strain>
    </source>
</reference>
<keyword evidence="2 11" id="KW-0723">Serine/threonine-protein kinase</keyword>
<evidence type="ECO:0000256" key="3">
    <source>
        <dbReference type="ARBA" id="ARBA00022679"/>
    </source>
</evidence>
<evidence type="ECO:0000259" key="10">
    <source>
        <dbReference type="PROSITE" id="PS50011"/>
    </source>
</evidence>
<comment type="catalytic activity">
    <reaction evidence="7">
        <text>L-threonyl-[protein] + ATP = O-phospho-L-threonyl-[protein] + ADP + H(+)</text>
        <dbReference type="Rhea" id="RHEA:46608"/>
        <dbReference type="Rhea" id="RHEA-COMP:11060"/>
        <dbReference type="Rhea" id="RHEA-COMP:11605"/>
        <dbReference type="ChEBI" id="CHEBI:15378"/>
        <dbReference type="ChEBI" id="CHEBI:30013"/>
        <dbReference type="ChEBI" id="CHEBI:30616"/>
        <dbReference type="ChEBI" id="CHEBI:61977"/>
        <dbReference type="ChEBI" id="CHEBI:456216"/>
        <dbReference type="EC" id="2.7.11.1"/>
    </reaction>
</comment>
<dbReference type="CDD" id="cd14014">
    <property type="entry name" value="STKc_PknB_like"/>
    <property type="match status" value="1"/>
</dbReference>
<evidence type="ECO:0000313" key="11">
    <source>
        <dbReference type="EMBL" id="HIQ97523.1"/>
    </source>
</evidence>
<evidence type="ECO:0000256" key="7">
    <source>
        <dbReference type="ARBA" id="ARBA00047899"/>
    </source>
</evidence>
<dbReference type="EC" id="2.7.11.1" evidence="1"/>
<dbReference type="InterPro" id="IPR011009">
    <property type="entry name" value="Kinase-like_dom_sf"/>
</dbReference>
<sequence length="493" mass="56242">MKKGECYGGLYRALRPLGQGGQGSVFLAVHERSSRLMALKEIPLRGQTWDSLEKSHFCHLDHDGLPKIYDLFLENGNGYVVMEYVPGWNLREYRERKGSMPGSMLLDLSGELAEILVYLHGRTPPLIHGDIKPGNLIVRKDGKLVLVDFGAAFQKDGRRQKAYATQGFSAPELFLRDGRVDISSDLYSFGKTFQYLGGGKGGGLGLRRVFAKCTAANPRRRYRSARRLLRAIRFYEKRMYLYSLLLCLCASLFFGTGTLRQRIAVVQESEKDYQEAILSNNISKIKSAVQKAPGREEGYQQLLKCYLADEAFSAEEAIALEAQLAEGEAFLSEQKEEYSGLCYDIGVAYWYYYTGSGGKTYSLVWFQKAARGTLDRGRQERSALYLRLGSFYEQKSRKERTGEGTVSYWEFWETLEAMTDAMEGSGKLEEQWAEELVGRIYENGEAFREAGVEREQMRDLLKRGGLKLSGEKEKTWEQAAQWLDQMYERKDYR</sequence>
<dbReference type="PANTHER" id="PTHR24363">
    <property type="entry name" value="SERINE/THREONINE PROTEIN KINASE"/>
    <property type="match status" value="1"/>
</dbReference>
<dbReference type="Pfam" id="PF00069">
    <property type="entry name" value="Pkinase"/>
    <property type="match status" value="1"/>
</dbReference>
<keyword evidence="9" id="KW-0472">Membrane</keyword>
<dbReference type="Gene3D" id="3.30.200.20">
    <property type="entry name" value="Phosphorylase Kinase, domain 1"/>
    <property type="match status" value="1"/>
</dbReference>
<dbReference type="InterPro" id="IPR000719">
    <property type="entry name" value="Prot_kinase_dom"/>
</dbReference>
<proteinExistence type="predicted"/>
<evidence type="ECO:0000256" key="5">
    <source>
        <dbReference type="ARBA" id="ARBA00022777"/>
    </source>
</evidence>
<dbReference type="PANTHER" id="PTHR24363:SF0">
    <property type="entry name" value="SERINE_THREONINE KINASE LIKE DOMAIN CONTAINING 1"/>
    <property type="match status" value="1"/>
</dbReference>
<gene>
    <name evidence="11" type="ORF">IAB26_13320</name>
</gene>
<name>A0A9D0ZXS4_9FIRM</name>
<dbReference type="SMART" id="SM00220">
    <property type="entry name" value="S_TKc"/>
    <property type="match status" value="1"/>
</dbReference>
<keyword evidence="6" id="KW-0067">ATP-binding</keyword>
<evidence type="ECO:0000256" key="9">
    <source>
        <dbReference type="SAM" id="Phobius"/>
    </source>
</evidence>
<accession>A0A9D0ZXS4</accession>
<dbReference type="Proteomes" id="UP000886886">
    <property type="component" value="Unassembled WGS sequence"/>
</dbReference>
<keyword evidence="5 11" id="KW-0418">Kinase</keyword>
<dbReference type="GO" id="GO:0005524">
    <property type="term" value="F:ATP binding"/>
    <property type="evidence" value="ECO:0007669"/>
    <property type="project" value="UniProtKB-KW"/>
</dbReference>
<evidence type="ECO:0000256" key="1">
    <source>
        <dbReference type="ARBA" id="ARBA00012513"/>
    </source>
</evidence>
<dbReference type="AlphaFoldDB" id="A0A9D0ZXS4"/>
<keyword evidence="3" id="KW-0808">Transferase</keyword>
<protein>
    <recommendedName>
        <fullName evidence="1">non-specific serine/threonine protein kinase</fullName>
        <ecNumber evidence="1">2.7.11.1</ecNumber>
    </recommendedName>
</protein>
<evidence type="ECO:0000313" key="12">
    <source>
        <dbReference type="Proteomes" id="UP000886886"/>
    </source>
</evidence>
<feature type="domain" description="Protein kinase" evidence="10">
    <location>
        <begin position="11"/>
        <end position="312"/>
    </location>
</feature>
<keyword evidence="4" id="KW-0547">Nucleotide-binding</keyword>
<dbReference type="PROSITE" id="PS00108">
    <property type="entry name" value="PROTEIN_KINASE_ST"/>
    <property type="match status" value="1"/>
</dbReference>
<dbReference type="InterPro" id="IPR008271">
    <property type="entry name" value="Ser/Thr_kinase_AS"/>
</dbReference>
<evidence type="ECO:0000256" key="6">
    <source>
        <dbReference type="ARBA" id="ARBA00022840"/>
    </source>
</evidence>
<keyword evidence="9" id="KW-1133">Transmembrane helix</keyword>
<feature type="transmembrane region" description="Helical" evidence="9">
    <location>
        <begin position="239"/>
        <end position="259"/>
    </location>
</feature>
<reference evidence="11" key="1">
    <citation type="submission" date="2020-10" db="EMBL/GenBank/DDBJ databases">
        <authorList>
            <person name="Gilroy R."/>
        </authorList>
    </citation>
    <scope>NUCLEOTIDE SEQUENCE</scope>
    <source>
        <strain evidence="11">ChiSjej3B21-11622</strain>
    </source>
</reference>
<keyword evidence="9" id="KW-0812">Transmembrane</keyword>
<dbReference type="PROSITE" id="PS50011">
    <property type="entry name" value="PROTEIN_KINASE_DOM"/>
    <property type="match status" value="1"/>
</dbReference>
<evidence type="ECO:0000256" key="4">
    <source>
        <dbReference type="ARBA" id="ARBA00022741"/>
    </source>
</evidence>
<evidence type="ECO:0000256" key="8">
    <source>
        <dbReference type="ARBA" id="ARBA00048679"/>
    </source>
</evidence>